<dbReference type="SMART" id="SM00638">
    <property type="entry name" value="LPD_N"/>
    <property type="match status" value="1"/>
</dbReference>
<dbReference type="InterPro" id="IPR011030">
    <property type="entry name" value="Lipovitellin_superhlx_dom"/>
</dbReference>
<dbReference type="Gene3D" id="2.30.230.10">
    <property type="entry name" value="Lipovitellin, beta-sheet shell regions, chain A"/>
    <property type="match status" value="1"/>
</dbReference>
<dbReference type="InterPro" id="IPR001747">
    <property type="entry name" value="Vitellogenin_N"/>
</dbReference>
<dbReference type="Pfam" id="PF01347">
    <property type="entry name" value="Vitellogenin_N"/>
    <property type="match status" value="1"/>
</dbReference>
<accession>A0A9N9RLC3</accession>
<gene>
    <name evidence="7" type="ORF">CHIRRI_LOCUS1354</name>
</gene>
<dbReference type="Pfam" id="PF19444">
    <property type="entry name" value="MTP_lip_bd"/>
    <property type="match status" value="1"/>
</dbReference>
<protein>
    <recommendedName>
        <fullName evidence="6">Vitellogenin domain-containing protein</fullName>
    </recommendedName>
</protein>
<dbReference type="GO" id="GO:0008289">
    <property type="term" value="F:lipid binding"/>
    <property type="evidence" value="ECO:0007669"/>
    <property type="project" value="InterPro"/>
</dbReference>
<keyword evidence="8" id="KW-1185">Reference proteome</keyword>
<evidence type="ECO:0000256" key="5">
    <source>
        <dbReference type="PROSITE-ProRule" id="PRU00557"/>
    </source>
</evidence>
<evidence type="ECO:0000256" key="1">
    <source>
        <dbReference type="ARBA" id="ARBA00004240"/>
    </source>
</evidence>
<keyword evidence="2" id="KW-0813">Transport</keyword>
<dbReference type="GO" id="GO:0042157">
    <property type="term" value="P:lipoprotein metabolic process"/>
    <property type="evidence" value="ECO:0007669"/>
    <property type="project" value="TreeGrafter"/>
</dbReference>
<dbReference type="GO" id="GO:0005548">
    <property type="term" value="F:phospholipid transporter activity"/>
    <property type="evidence" value="ECO:0007669"/>
    <property type="project" value="InterPro"/>
</dbReference>
<dbReference type="PANTHER" id="PTHR13024">
    <property type="entry name" value="MICROSOMAL TRIGLYCERIDE TRANSFER PROTEIN, LARGE SUBUNIT"/>
    <property type="match status" value="1"/>
</dbReference>
<dbReference type="SUPFAM" id="SSF56968">
    <property type="entry name" value="Lipovitellin-phosvitin complex, beta-sheet shell regions"/>
    <property type="match status" value="1"/>
</dbReference>
<evidence type="ECO:0000256" key="3">
    <source>
        <dbReference type="ARBA" id="ARBA00022729"/>
    </source>
</evidence>
<dbReference type="Gene3D" id="1.25.10.20">
    <property type="entry name" value="Vitellinogen, superhelical"/>
    <property type="match status" value="1"/>
</dbReference>
<dbReference type="OrthoDB" id="5865932at2759"/>
<proteinExistence type="predicted"/>
<name>A0A9N9RLC3_9DIPT</name>
<dbReference type="InterPro" id="IPR015816">
    <property type="entry name" value="Vitellinogen_b-sht_N"/>
</dbReference>
<dbReference type="PROSITE" id="PS51211">
    <property type="entry name" value="VITELLOGENIN"/>
    <property type="match status" value="1"/>
</dbReference>
<keyword evidence="4" id="KW-0256">Endoplasmic reticulum</keyword>
<organism evidence="7 8">
    <name type="scientific">Chironomus riparius</name>
    <dbReference type="NCBI Taxonomy" id="315576"/>
    <lineage>
        <taxon>Eukaryota</taxon>
        <taxon>Metazoa</taxon>
        <taxon>Ecdysozoa</taxon>
        <taxon>Arthropoda</taxon>
        <taxon>Hexapoda</taxon>
        <taxon>Insecta</taxon>
        <taxon>Pterygota</taxon>
        <taxon>Neoptera</taxon>
        <taxon>Endopterygota</taxon>
        <taxon>Diptera</taxon>
        <taxon>Nematocera</taxon>
        <taxon>Chironomoidea</taxon>
        <taxon>Chironomidae</taxon>
        <taxon>Chironominae</taxon>
        <taxon>Chironomus</taxon>
    </lineage>
</organism>
<comment type="subcellular location">
    <subcellularLocation>
        <location evidence="1">Endoplasmic reticulum</location>
    </subcellularLocation>
</comment>
<dbReference type="GO" id="GO:0016323">
    <property type="term" value="C:basolateral plasma membrane"/>
    <property type="evidence" value="ECO:0007669"/>
    <property type="project" value="TreeGrafter"/>
</dbReference>
<keyword evidence="3" id="KW-0732">Signal</keyword>
<dbReference type="InterPro" id="IPR015819">
    <property type="entry name" value="Lipid_transp_b-sht_shell"/>
</dbReference>
<dbReference type="GO" id="GO:0005794">
    <property type="term" value="C:Golgi apparatus"/>
    <property type="evidence" value="ECO:0007669"/>
    <property type="project" value="TreeGrafter"/>
</dbReference>
<evidence type="ECO:0000256" key="2">
    <source>
        <dbReference type="ARBA" id="ARBA00022448"/>
    </source>
</evidence>
<evidence type="ECO:0000313" key="8">
    <source>
        <dbReference type="Proteomes" id="UP001153620"/>
    </source>
</evidence>
<dbReference type="Proteomes" id="UP001153620">
    <property type="component" value="Chromosome 1"/>
</dbReference>
<dbReference type="PANTHER" id="PTHR13024:SF0">
    <property type="entry name" value="MICROSOMAL TRIACYLGLYCEROL TRANSFER PROTEIN"/>
    <property type="match status" value="1"/>
</dbReference>
<comment type="caution">
    <text evidence="5">Lacks conserved residue(s) required for the propagation of feature annotation.</text>
</comment>
<dbReference type="SUPFAM" id="SSF48431">
    <property type="entry name" value="Lipovitellin-phosvitin complex, superhelical domain"/>
    <property type="match status" value="1"/>
</dbReference>
<dbReference type="AlphaFoldDB" id="A0A9N9RLC3"/>
<dbReference type="GO" id="GO:0005783">
    <property type="term" value="C:endoplasmic reticulum"/>
    <property type="evidence" value="ECO:0007669"/>
    <property type="project" value="UniProtKB-SubCell"/>
</dbReference>
<sequence>MASVYIYDKILILLCFLTVFIYAFEVGTDSTFSFVNDVSLYDLKTAAEQSVGYRISGDLKVSSIYGDSENGFLLRFKLISPQLYLEKFKAIPIDYEQKKSILDGHDKLIFYAHWKAGIVEKAFIKDTKDSSLNNFVRSILSLFQFQMSDGEAVETDVTGTCNVKYIAKSSRRFMKIKTNCKNENFNNHERTDQPLGCDTKTTRVNIVETSADGILDSIHSSDHHKLSVNAYKNVGFKTGSLFYLKLGLVKSCETIKAEDFDEAFKTLDGFKETTLLPEVEGDSSEDGNLVKLIKDAKDNLKNEDVGKENSALALLNLVSKGRESKAEDLLRIINARTTKEIRGQLMDLLAAIQTDESYLAFRSTYNLTDDENIDTIERYLQSLSVGNLPRQSVISHLLQSIDQIENGKIRDTVIQTISSMSNKLANSPNQSFENEAVVNVKNLLLKSIDECEDNSCKLIYIRGLKNLQSPDTIRKLVELALREPYQISVGAMKALSRFHRIDLEGWKKDFQNIFYQIRKKFDTSARTIAFDILLSLNPETDEIKDYVSFLKSQDPAYEVKQYIVQKLRMKADKCSEFAKILKLIVSSDPEVYNWNVYGALKGLSTALKRKFSSQPSFNGSLLSVQEIKGGVLKRGNVDLLMEYESETFSAFTLGLFAGGLSSFVSSDDEEVDPDEDATATAGMEIAVQGNYLRPLVFFSGQGELMGHVWSGTASEPTSAYQGITLLQDHKQMFVLNNGALLDYSTLGAMSMDLNGQFTISLWYKNANSVVLQNIGLALLSSVKISSPIVSAEVQTSLSQEPQINLSSKIDFSSKTVMCLQLMQPNIQLTQKITKRIDIPKTKKEKAFKNEVYLRYKIPGHTHVLNQKNNDMCNAIMDN</sequence>
<evidence type="ECO:0000313" key="7">
    <source>
        <dbReference type="EMBL" id="CAG9798371.1"/>
    </source>
</evidence>
<reference evidence="7" key="2">
    <citation type="submission" date="2022-10" db="EMBL/GenBank/DDBJ databases">
        <authorList>
            <consortium name="ENA_rothamsted_submissions"/>
            <consortium name="culmorum"/>
            <person name="King R."/>
        </authorList>
    </citation>
    <scope>NUCLEOTIDE SEQUENCE</scope>
</reference>
<dbReference type="InterPro" id="IPR039988">
    <property type="entry name" value="MTTP"/>
</dbReference>
<evidence type="ECO:0000256" key="4">
    <source>
        <dbReference type="ARBA" id="ARBA00022824"/>
    </source>
</evidence>
<dbReference type="InterPro" id="IPR045811">
    <property type="entry name" value="MTP_lip-bd"/>
</dbReference>
<evidence type="ECO:0000259" key="6">
    <source>
        <dbReference type="PROSITE" id="PS51211"/>
    </source>
</evidence>
<dbReference type="EMBL" id="OU895877">
    <property type="protein sequence ID" value="CAG9798371.1"/>
    <property type="molecule type" value="Genomic_DNA"/>
</dbReference>
<feature type="domain" description="Vitellogenin" evidence="6">
    <location>
        <begin position="24"/>
        <end position="643"/>
    </location>
</feature>
<reference evidence="7" key="1">
    <citation type="submission" date="2022-01" db="EMBL/GenBank/DDBJ databases">
        <authorList>
            <person name="King R."/>
        </authorList>
    </citation>
    <scope>NUCLEOTIDE SEQUENCE</scope>
</reference>